<dbReference type="Proteomes" id="UP000198891">
    <property type="component" value="Unassembled WGS sequence"/>
</dbReference>
<sequence length="81" mass="8628">MNDEATTSTGEPALQVLTTRLAPEELAAVTAVVDSAVAEELAQLHDDVQIGPSAWERSQRSMRGPLQPGPSAWRGFSGNPR</sequence>
<proteinExistence type="predicted"/>
<dbReference type="InterPro" id="IPR032716">
    <property type="entry name" value="ACC_epsilon"/>
</dbReference>
<evidence type="ECO:0000256" key="1">
    <source>
        <dbReference type="SAM" id="MobiDB-lite"/>
    </source>
</evidence>
<evidence type="ECO:0000313" key="3">
    <source>
        <dbReference type="Proteomes" id="UP000198891"/>
    </source>
</evidence>
<evidence type="ECO:0000313" key="2">
    <source>
        <dbReference type="EMBL" id="SDZ40915.1"/>
    </source>
</evidence>
<protein>
    <submittedName>
        <fullName evidence="2">Acyl-CoA carboxylase epsilon subunit</fullName>
    </submittedName>
</protein>
<dbReference type="GO" id="GO:0004658">
    <property type="term" value="F:propionyl-CoA carboxylase activity"/>
    <property type="evidence" value="ECO:0007669"/>
    <property type="project" value="InterPro"/>
</dbReference>
<dbReference type="GO" id="GO:0003989">
    <property type="term" value="F:acetyl-CoA carboxylase activity"/>
    <property type="evidence" value="ECO:0007669"/>
    <property type="project" value="InterPro"/>
</dbReference>
<dbReference type="RefSeq" id="WP_092556466.1">
    <property type="nucleotide sequence ID" value="NZ_FNPZ01000004.1"/>
</dbReference>
<organism evidence="2 3">
    <name type="scientific">Herbiconiux ginsengi</name>
    <dbReference type="NCBI Taxonomy" id="381665"/>
    <lineage>
        <taxon>Bacteria</taxon>
        <taxon>Bacillati</taxon>
        <taxon>Actinomycetota</taxon>
        <taxon>Actinomycetes</taxon>
        <taxon>Micrococcales</taxon>
        <taxon>Microbacteriaceae</taxon>
        <taxon>Herbiconiux</taxon>
    </lineage>
</organism>
<name>A0A1H3STP7_9MICO</name>
<gene>
    <name evidence="2" type="ORF">SAMN05216554_3653</name>
</gene>
<dbReference type="OrthoDB" id="5123691at2"/>
<dbReference type="AlphaFoldDB" id="A0A1H3STP7"/>
<reference evidence="2 3" key="1">
    <citation type="submission" date="2016-10" db="EMBL/GenBank/DDBJ databases">
        <authorList>
            <person name="de Groot N.N."/>
        </authorList>
    </citation>
    <scope>NUCLEOTIDE SEQUENCE [LARGE SCALE GENOMIC DNA]</scope>
    <source>
        <strain evidence="2 3">CGMCC 4.3491</strain>
    </source>
</reference>
<keyword evidence="3" id="KW-1185">Reference proteome</keyword>
<dbReference type="EMBL" id="FNPZ01000004">
    <property type="protein sequence ID" value="SDZ40915.1"/>
    <property type="molecule type" value="Genomic_DNA"/>
</dbReference>
<accession>A0A1H3STP7</accession>
<dbReference type="STRING" id="381665.SAMN05216554_3653"/>
<feature type="region of interest" description="Disordered" evidence="1">
    <location>
        <begin position="52"/>
        <end position="81"/>
    </location>
</feature>
<dbReference type="Pfam" id="PF13822">
    <property type="entry name" value="ACC_epsilon"/>
    <property type="match status" value="1"/>
</dbReference>